<evidence type="ECO:0000313" key="2">
    <source>
        <dbReference type="EMBL" id="MED6256100.1"/>
    </source>
</evidence>
<evidence type="ECO:0000313" key="3">
    <source>
        <dbReference type="Proteomes" id="UP001345963"/>
    </source>
</evidence>
<accession>A0ABU7C198</accession>
<protein>
    <submittedName>
        <fullName evidence="2">Uncharacterized protein</fullName>
    </submittedName>
</protein>
<evidence type="ECO:0000256" key="1">
    <source>
        <dbReference type="SAM" id="SignalP"/>
    </source>
</evidence>
<dbReference type="Proteomes" id="UP001345963">
    <property type="component" value="Unassembled WGS sequence"/>
</dbReference>
<comment type="caution">
    <text evidence="2">The sequence shown here is derived from an EMBL/GenBank/DDBJ whole genome shotgun (WGS) entry which is preliminary data.</text>
</comment>
<feature type="chain" id="PRO_5047495764" evidence="1">
    <location>
        <begin position="28"/>
        <end position="147"/>
    </location>
</feature>
<keyword evidence="3" id="KW-1185">Reference proteome</keyword>
<dbReference type="EMBL" id="JAHUTI010073011">
    <property type="protein sequence ID" value="MED6256100.1"/>
    <property type="molecule type" value="Genomic_DNA"/>
</dbReference>
<feature type="signal peptide" evidence="1">
    <location>
        <begin position="1"/>
        <end position="27"/>
    </location>
</feature>
<gene>
    <name evidence="2" type="ORF">ATANTOWER_019845</name>
</gene>
<proteinExistence type="predicted"/>
<reference evidence="2 3" key="1">
    <citation type="submission" date="2021-07" db="EMBL/GenBank/DDBJ databases">
        <authorList>
            <person name="Palmer J.M."/>
        </authorList>
    </citation>
    <scope>NUCLEOTIDE SEQUENCE [LARGE SCALE GENOMIC DNA]</scope>
    <source>
        <strain evidence="2 3">AT_MEX2019</strain>
        <tissue evidence="2">Muscle</tissue>
    </source>
</reference>
<sequence length="147" mass="17027">MFKGVNTFALYVLHVWVNSTLIQHISAIMQGRSREIHVQVNRCWFLRQHEEHLLLSSLTSNQEKLTGLCQAALHPAGHLKAFPDLLPPSAACSVTLRNILNNKTLLKRQMTFYLQFEVFDDRHLLRVYKSGLDLLGFFKLYPLKTHK</sequence>
<name>A0ABU7C198_9TELE</name>
<organism evidence="2 3">
    <name type="scientific">Ataeniobius toweri</name>
    <dbReference type="NCBI Taxonomy" id="208326"/>
    <lineage>
        <taxon>Eukaryota</taxon>
        <taxon>Metazoa</taxon>
        <taxon>Chordata</taxon>
        <taxon>Craniata</taxon>
        <taxon>Vertebrata</taxon>
        <taxon>Euteleostomi</taxon>
        <taxon>Actinopterygii</taxon>
        <taxon>Neopterygii</taxon>
        <taxon>Teleostei</taxon>
        <taxon>Neoteleostei</taxon>
        <taxon>Acanthomorphata</taxon>
        <taxon>Ovalentaria</taxon>
        <taxon>Atherinomorphae</taxon>
        <taxon>Cyprinodontiformes</taxon>
        <taxon>Goodeidae</taxon>
        <taxon>Ataeniobius</taxon>
    </lineage>
</organism>
<keyword evidence="1" id="KW-0732">Signal</keyword>